<evidence type="ECO:0000256" key="4">
    <source>
        <dbReference type="ARBA" id="ARBA00023163"/>
    </source>
</evidence>
<evidence type="ECO:0000256" key="2">
    <source>
        <dbReference type="ARBA" id="ARBA00023015"/>
    </source>
</evidence>
<dbReference type="InterPro" id="IPR013249">
    <property type="entry name" value="RNA_pol_sigma70_r4_t2"/>
</dbReference>
<dbReference type="GO" id="GO:0016987">
    <property type="term" value="F:sigma factor activity"/>
    <property type="evidence" value="ECO:0007669"/>
    <property type="project" value="UniProtKB-KW"/>
</dbReference>
<keyword evidence="3" id="KW-0731">Sigma factor</keyword>
<dbReference type="EMBL" id="LRVM01000002">
    <property type="protein sequence ID" value="KXL53479.1"/>
    <property type="molecule type" value="Genomic_DNA"/>
</dbReference>
<evidence type="ECO:0000313" key="8">
    <source>
        <dbReference type="Proteomes" id="UP000070539"/>
    </source>
</evidence>
<organism evidence="7 8">
    <name type="scientific">Anaerotignum neopropionicum</name>
    <dbReference type="NCBI Taxonomy" id="36847"/>
    <lineage>
        <taxon>Bacteria</taxon>
        <taxon>Bacillati</taxon>
        <taxon>Bacillota</taxon>
        <taxon>Clostridia</taxon>
        <taxon>Lachnospirales</taxon>
        <taxon>Anaerotignaceae</taxon>
        <taxon>Anaerotignum</taxon>
    </lineage>
</organism>
<evidence type="ECO:0000259" key="6">
    <source>
        <dbReference type="Pfam" id="PF08281"/>
    </source>
</evidence>
<dbReference type="InterPro" id="IPR039425">
    <property type="entry name" value="RNA_pol_sigma-70-like"/>
</dbReference>
<dbReference type="PANTHER" id="PTHR43133">
    <property type="entry name" value="RNA POLYMERASE ECF-TYPE SIGMA FACTO"/>
    <property type="match status" value="1"/>
</dbReference>
<evidence type="ECO:0000256" key="1">
    <source>
        <dbReference type="ARBA" id="ARBA00010641"/>
    </source>
</evidence>
<dbReference type="Proteomes" id="UP000070539">
    <property type="component" value="Unassembled WGS sequence"/>
</dbReference>
<proteinExistence type="inferred from homology"/>
<reference evidence="7 8" key="1">
    <citation type="submission" date="2016-01" db="EMBL/GenBank/DDBJ databases">
        <title>Genome sequence of Clostridium neopropionicum X4, DSM-3847.</title>
        <authorList>
            <person name="Poehlein A."/>
            <person name="Beck M.H."/>
            <person name="Bengelsdorf F.R."/>
            <person name="Daniel R."/>
            <person name="Duerre P."/>
        </authorList>
    </citation>
    <scope>NUCLEOTIDE SEQUENCE [LARGE SCALE GENOMIC DNA]</scope>
    <source>
        <strain evidence="7 8">DSM-3847</strain>
    </source>
</reference>
<feature type="domain" description="RNA polymerase sigma factor 70 region 4 type 2" evidence="6">
    <location>
        <begin position="135"/>
        <end position="187"/>
    </location>
</feature>
<name>A0A136WGK0_9FIRM</name>
<evidence type="ECO:0000259" key="5">
    <source>
        <dbReference type="Pfam" id="PF04542"/>
    </source>
</evidence>
<dbReference type="NCBIfam" id="TIGR02937">
    <property type="entry name" value="sigma70-ECF"/>
    <property type="match status" value="1"/>
</dbReference>
<evidence type="ECO:0000256" key="3">
    <source>
        <dbReference type="ARBA" id="ARBA00023082"/>
    </source>
</evidence>
<dbReference type="AlphaFoldDB" id="A0A136WGK0"/>
<dbReference type="Gene3D" id="1.10.1740.10">
    <property type="match status" value="1"/>
</dbReference>
<dbReference type="GO" id="GO:0006352">
    <property type="term" value="P:DNA-templated transcription initiation"/>
    <property type="evidence" value="ECO:0007669"/>
    <property type="project" value="InterPro"/>
</dbReference>
<keyword evidence="2" id="KW-0805">Transcription regulation</keyword>
<dbReference type="PANTHER" id="PTHR43133:SF51">
    <property type="entry name" value="RNA POLYMERASE SIGMA FACTOR"/>
    <property type="match status" value="1"/>
</dbReference>
<dbReference type="InterPro" id="IPR007627">
    <property type="entry name" value="RNA_pol_sigma70_r2"/>
</dbReference>
<dbReference type="InterPro" id="IPR013325">
    <property type="entry name" value="RNA_pol_sigma_r2"/>
</dbReference>
<dbReference type="InterPro" id="IPR014284">
    <property type="entry name" value="RNA_pol_sigma-70_dom"/>
</dbReference>
<dbReference type="SUPFAM" id="SSF88946">
    <property type="entry name" value="Sigma2 domain of RNA polymerase sigma factors"/>
    <property type="match status" value="1"/>
</dbReference>
<gene>
    <name evidence="7" type="primary">sigW_2</name>
    <name evidence="7" type="ORF">CLNEO_07050</name>
</gene>
<keyword evidence="4" id="KW-0804">Transcription</keyword>
<dbReference type="Pfam" id="PF04542">
    <property type="entry name" value="Sigma70_r2"/>
    <property type="match status" value="1"/>
</dbReference>
<accession>A0A136WGK0</accession>
<protein>
    <submittedName>
        <fullName evidence="7">ECF RNA polymerase sigma factor SigW</fullName>
    </submittedName>
</protein>
<evidence type="ECO:0000313" key="7">
    <source>
        <dbReference type="EMBL" id="KXL53479.1"/>
    </source>
</evidence>
<dbReference type="InterPro" id="IPR036388">
    <property type="entry name" value="WH-like_DNA-bd_sf"/>
</dbReference>
<dbReference type="GO" id="GO:0003677">
    <property type="term" value="F:DNA binding"/>
    <property type="evidence" value="ECO:0007669"/>
    <property type="project" value="InterPro"/>
</dbReference>
<keyword evidence="8" id="KW-1185">Reference proteome</keyword>
<comment type="caution">
    <text evidence="7">The sequence shown here is derived from an EMBL/GenBank/DDBJ whole genome shotgun (WGS) entry which is preliminary data.</text>
</comment>
<dbReference type="Pfam" id="PF08281">
    <property type="entry name" value="Sigma70_r4_2"/>
    <property type="match status" value="1"/>
</dbReference>
<dbReference type="Gene3D" id="1.10.10.10">
    <property type="entry name" value="Winged helix-like DNA-binding domain superfamily/Winged helix DNA-binding domain"/>
    <property type="match status" value="1"/>
</dbReference>
<dbReference type="SUPFAM" id="SSF88659">
    <property type="entry name" value="Sigma3 and sigma4 domains of RNA polymerase sigma factors"/>
    <property type="match status" value="1"/>
</dbReference>
<sequence length="215" mass="24922">MAGEVSAEQGSNHLISQAKQGDLAAFEALILQHEKIVYNVALRMMNHTEDAKDISQEVFLKAYRNIANFDERSAFSTWIYRITVNTCIDEMRKRKGKQTLFLDNEFEDEEGTWKQEVADSGETPEESLMRKEEKNEILLALKTISEDYKTVFILRDIRGLSYDEIAEITGLALGTVKSRISRARNHLKKEIFRIWERNGVEPRHNARKEGEFHEL</sequence>
<comment type="similarity">
    <text evidence="1">Belongs to the sigma-70 factor family. ECF subfamily.</text>
</comment>
<dbReference type="CDD" id="cd06171">
    <property type="entry name" value="Sigma70_r4"/>
    <property type="match status" value="1"/>
</dbReference>
<dbReference type="RefSeq" id="WP_242864149.1">
    <property type="nucleotide sequence ID" value="NZ_LRVM01000002.1"/>
</dbReference>
<dbReference type="STRING" id="36847.CLNEO_07050"/>
<dbReference type="InterPro" id="IPR013324">
    <property type="entry name" value="RNA_pol_sigma_r3/r4-like"/>
</dbReference>
<feature type="domain" description="RNA polymerase sigma-70 region 2" evidence="5">
    <location>
        <begin position="29"/>
        <end position="95"/>
    </location>
</feature>